<dbReference type="EMBL" id="ML977180">
    <property type="protein sequence ID" value="KAF1982869.1"/>
    <property type="molecule type" value="Genomic_DNA"/>
</dbReference>
<organism evidence="18 19">
    <name type="scientific">Aulographum hederae CBS 113979</name>
    <dbReference type="NCBI Taxonomy" id="1176131"/>
    <lineage>
        <taxon>Eukaryota</taxon>
        <taxon>Fungi</taxon>
        <taxon>Dikarya</taxon>
        <taxon>Ascomycota</taxon>
        <taxon>Pezizomycotina</taxon>
        <taxon>Dothideomycetes</taxon>
        <taxon>Pleosporomycetidae</taxon>
        <taxon>Aulographales</taxon>
        <taxon>Aulographaceae</taxon>
    </lineage>
</organism>
<evidence type="ECO:0000256" key="15">
    <source>
        <dbReference type="ARBA" id="ARBA00048766"/>
    </source>
</evidence>
<evidence type="ECO:0000256" key="11">
    <source>
        <dbReference type="ARBA" id="ARBA00037312"/>
    </source>
</evidence>
<keyword evidence="6 16" id="KW-0378">Hydrolase</keyword>
<dbReference type="PANTHER" id="PTHR31736:SF6">
    <property type="entry name" value="EXOPOLYGALACTURONASE B-RELATED"/>
    <property type="match status" value="1"/>
</dbReference>
<comment type="function">
    <text evidence="11">Specific in hydrolyzing the terminal glycosidic bond of polygalacturonic acid and oligogalacturonates.</text>
</comment>
<evidence type="ECO:0000256" key="3">
    <source>
        <dbReference type="ARBA" id="ARBA00022525"/>
    </source>
</evidence>
<keyword evidence="4 17" id="KW-0732">Signal</keyword>
<dbReference type="Pfam" id="PF00295">
    <property type="entry name" value="Glyco_hydro_28"/>
    <property type="match status" value="1"/>
</dbReference>
<accession>A0A6G1GQ41</accession>
<evidence type="ECO:0000256" key="1">
    <source>
        <dbReference type="ARBA" id="ARBA00004613"/>
    </source>
</evidence>
<keyword evidence="19" id="KW-1185">Reference proteome</keyword>
<keyword evidence="9 16" id="KW-0326">Glycosidase</keyword>
<evidence type="ECO:0000256" key="5">
    <source>
        <dbReference type="ARBA" id="ARBA00022737"/>
    </source>
</evidence>
<evidence type="ECO:0000256" key="2">
    <source>
        <dbReference type="ARBA" id="ARBA00008834"/>
    </source>
</evidence>
<dbReference type="GO" id="GO:0071555">
    <property type="term" value="P:cell wall organization"/>
    <property type="evidence" value="ECO:0007669"/>
    <property type="project" value="UniProtKB-KW"/>
</dbReference>
<reference evidence="18" key="1">
    <citation type="journal article" date="2020" name="Stud. Mycol.">
        <title>101 Dothideomycetes genomes: a test case for predicting lifestyles and emergence of pathogens.</title>
        <authorList>
            <person name="Haridas S."/>
            <person name="Albert R."/>
            <person name="Binder M."/>
            <person name="Bloem J."/>
            <person name="Labutti K."/>
            <person name="Salamov A."/>
            <person name="Andreopoulos B."/>
            <person name="Baker S."/>
            <person name="Barry K."/>
            <person name="Bills G."/>
            <person name="Bluhm B."/>
            <person name="Cannon C."/>
            <person name="Castanera R."/>
            <person name="Culley D."/>
            <person name="Daum C."/>
            <person name="Ezra D."/>
            <person name="Gonzalez J."/>
            <person name="Henrissat B."/>
            <person name="Kuo A."/>
            <person name="Liang C."/>
            <person name="Lipzen A."/>
            <person name="Lutzoni F."/>
            <person name="Magnuson J."/>
            <person name="Mondo S."/>
            <person name="Nolan M."/>
            <person name="Ohm R."/>
            <person name="Pangilinan J."/>
            <person name="Park H.-J."/>
            <person name="Ramirez L."/>
            <person name="Alfaro M."/>
            <person name="Sun H."/>
            <person name="Tritt A."/>
            <person name="Yoshinaga Y."/>
            <person name="Zwiers L.-H."/>
            <person name="Turgeon B."/>
            <person name="Goodwin S."/>
            <person name="Spatafora J."/>
            <person name="Crous P."/>
            <person name="Grigoriev I."/>
        </authorList>
    </citation>
    <scope>NUCLEOTIDE SEQUENCE</scope>
    <source>
        <strain evidence="18">CBS 113979</strain>
    </source>
</reference>
<dbReference type="Gene3D" id="2.160.20.10">
    <property type="entry name" value="Single-stranded right-handed beta-helix, Pectin lyase-like"/>
    <property type="match status" value="1"/>
</dbReference>
<keyword evidence="7" id="KW-1015">Disulfide bond</keyword>
<dbReference type="AlphaFoldDB" id="A0A6G1GQ41"/>
<gene>
    <name evidence="18" type="ORF">K402DRAFT_414745</name>
</gene>
<dbReference type="InterPro" id="IPR006626">
    <property type="entry name" value="PbH1"/>
</dbReference>
<evidence type="ECO:0000256" key="10">
    <source>
        <dbReference type="ARBA" id="ARBA00023316"/>
    </source>
</evidence>
<evidence type="ECO:0000313" key="19">
    <source>
        <dbReference type="Proteomes" id="UP000800041"/>
    </source>
</evidence>
<evidence type="ECO:0000256" key="14">
    <source>
        <dbReference type="ARBA" id="ARBA00042261"/>
    </source>
</evidence>
<comment type="catalytic activity">
    <reaction evidence="15">
        <text>[(1-&gt;4)-alpha-D-galacturonosyl](n) + H2O = alpha-D-galacturonate + [(1-&gt;4)-alpha-D-galacturonosyl](n-1)</text>
        <dbReference type="Rhea" id="RHEA:14117"/>
        <dbReference type="Rhea" id="RHEA-COMP:14570"/>
        <dbReference type="Rhea" id="RHEA-COMP:14572"/>
        <dbReference type="ChEBI" id="CHEBI:15377"/>
        <dbReference type="ChEBI" id="CHEBI:58658"/>
        <dbReference type="ChEBI" id="CHEBI:140523"/>
        <dbReference type="EC" id="3.2.1.67"/>
    </reaction>
</comment>
<evidence type="ECO:0000256" key="6">
    <source>
        <dbReference type="ARBA" id="ARBA00022801"/>
    </source>
</evidence>
<evidence type="ECO:0000256" key="16">
    <source>
        <dbReference type="RuleBase" id="RU361169"/>
    </source>
</evidence>
<name>A0A6G1GQ41_9PEZI</name>
<dbReference type="FunFam" id="2.160.20.10:FF:000040">
    <property type="entry name" value="Probable exopolygalacturonase B"/>
    <property type="match status" value="1"/>
</dbReference>
<sequence length="397" mass="43458">MKLLFTALAAATATLASERHIVTRDYNSTLNTDAFIDGLTKANNGGTFVIPAGVTYTLDKKLDLTFLKDVQLQLDGTIIFTDDIEYWQKNNFYHPFQKSISFWRWGGEDVKIFGSGTIDGNGQAWYDGFSGLEILDPDNTYYRPILFYTENATNLEVQGIKFLNSPCWTTFFVTSKNIVFDNVYMKSASTNASSLPKNTDGFDSYNVDGLTVTNSYIDVGDDCFSPKPNTTNILVRNLTCIGTHGVSMGSIGQYPGTLDYISNALLENITLIGATTGARLKAWAGPNVGYGYMRNITYRDIIVERVDAPIVLDQCYFSVEDAVCREYPSRVNISDVTFENVRGSSSGVNGRVGVDLKCSPGATCEGIHLKGIQLTTPQGEAQTVCENIAGAEAVPCP</sequence>
<dbReference type="InterPro" id="IPR011050">
    <property type="entry name" value="Pectin_lyase_fold/virulence"/>
</dbReference>
<evidence type="ECO:0000256" key="13">
    <source>
        <dbReference type="ARBA" id="ARBA00041473"/>
    </source>
</evidence>
<dbReference type="GO" id="GO:0005576">
    <property type="term" value="C:extracellular region"/>
    <property type="evidence" value="ECO:0007669"/>
    <property type="project" value="UniProtKB-SubCell"/>
</dbReference>
<evidence type="ECO:0000256" key="7">
    <source>
        <dbReference type="ARBA" id="ARBA00023157"/>
    </source>
</evidence>
<evidence type="ECO:0000256" key="17">
    <source>
        <dbReference type="SAM" id="SignalP"/>
    </source>
</evidence>
<dbReference type="GO" id="GO:0045490">
    <property type="term" value="P:pectin catabolic process"/>
    <property type="evidence" value="ECO:0007669"/>
    <property type="project" value="UniProtKB-ARBA"/>
</dbReference>
<keyword evidence="5" id="KW-0677">Repeat</keyword>
<dbReference type="InterPro" id="IPR000743">
    <property type="entry name" value="Glyco_hydro_28"/>
</dbReference>
<evidence type="ECO:0000256" key="12">
    <source>
        <dbReference type="ARBA" id="ARBA00038933"/>
    </source>
</evidence>
<keyword evidence="8" id="KW-0325">Glycoprotein</keyword>
<feature type="signal peptide" evidence="17">
    <location>
        <begin position="1"/>
        <end position="16"/>
    </location>
</feature>
<keyword evidence="10" id="KW-0961">Cell wall biogenesis/degradation</keyword>
<dbReference type="SUPFAM" id="SSF51126">
    <property type="entry name" value="Pectin lyase-like"/>
    <property type="match status" value="1"/>
</dbReference>
<protein>
    <recommendedName>
        <fullName evidence="12">galacturonan 1,4-alpha-galacturonidase</fullName>
        <ecNumber evidence="12">3.2.1.67</ecNumber>
    </recommendedName>
    <alternativeName>
        <fullName evidence="13">Galacturan 1,4-alpha-galacturonidase B</fullName>
    </alternativeName>
    <alternativeName>
        <fullName evidence="14">Poly(1,4-alpha-D-galacturonide)galacturonohydrolase B</fullName>
    </alternativeName>
</protein>
<evidence type="ECO:0000256" key="8">
    <source>
        <dbReference type="ARBA" id="ARBA00023180"/>
    </source>
</evidence>
<dbReference type="GO" id="GO:0004650">
    <property type="term" value="F:polygalacturonase activity"/>
    <property type="evidence" value="ECO:0007669"/>
    <property type="project" value="InterPro"/>
</dbReference>
<dbReference type="InterPro" id="IPR012334">
    <property type="entry name" value="Pectin_lyas_fold"/>
</dbReference>
<dbReference type="GO" id="GO:0047911">
    <property type="term" value="F:galacturan 1,4-alpha-galacturonidase activity"/>
    <property type="evidence" value="ECO:0007669"/>
    <property type="project" value="UniProtKB-EC"/>
</dbReference>
<proteinExistence type="inferred from homology"/>
<evidence type="ECO:0000256" key="9">
    <source>
        <dbReference type="ARBA" id="ARBA00023295"/>
    </source>
</evidence>
<dbReference type="Proteomes" id="UP000800041">
    <property type="component" value="Unassembled WGS sequence"/>
</dbReference>
<comment type="subcellular location">
    <subcellularLocation>
        <location evidence="1">Secreted</location>
    </subcellularLocation>
</comment>
<feature type="chain" id="PRO_5026002458" description="galacturonan 1,4-alpha-galacturonidase" evidence="17">
    <location>
        <begin position="17"/>
        <end position="397"/>
    </location>
</feature>
<comment type="similarity">
    <text evidence="2 16">Belongs to the glycosyl hydrolase 28 family.</text>
</comment>
<dbReference type="OrthoDB" id="187139at2759"/>
<evidence type="ECO:0000256" key="4">
    <source>
        <dbReference type="ARBA" id="ARBA00022729"/>
    </source>
</evidence>
<dbReference type="PANTHER" id="PTHR31736">
    <property type="match status" value="1"/>
</dbReference>
<keyword evidence="3" id="KW-0964">Secreted</keyword>
<dbReference type="SMART" id="SM00710">
    <property type="entry name" value="PbH1"/>
    <property type="match status" value="5"/>
</dbReference>
<evidence type="ECO:0000313" key="18">
    <source>
        <dbReference type="EMBL" id="KAF1982869.1"/>
    </source>
</evidence>
<dbReference type="EC" id="3.2.1.67" evidence="12"/>